<comment type="caution">
    <text evidence="6">The sequence shown here is derived from an EMBL/GenBank/DDBJ whole genome shotgun (WGS) entry which is preliminary data.</text>
</comment>
<dbReference type="PROSITE" id="PS50893">
    <property type="entry name" value="ABC_TRANSPORTER_2"/>
    <property type="match status" value="1"/>
</dbReference>
<evidence type="ECO:0000256" key="1">
    <source>
        <dbReference type="ARBA" id="ARBA00004141"/>
    </source>
</evidence>
<evidence type="ECO:0000259" key="5">
    <source>
        <dbReference type="PROSITE" id="PS50893"/>
    </source>
</evidence>
<sequence length="416" mass="45933">MRDEDEEAQLDIPISVLSAFCRSISAIPGHAGSMLTAGLLLLQAQVSRVGVSPAGLGVYRDLVESLLRNTYIVADLPNRIRKLSAGVDVYRQYASVEPEAPYIAEGCRSEPSWPQAGRVEFRDFSLRYRADLPPALDGINLSIKAGEKIGIVGRTGAGKSTLAKSLFRLVHGTTSGSVLIDGQDISELGVGDLRPRLGIIPQESTMFDGSFRKNLDPLREHTVEDMWAALIKTGIALEVAPVRAAPGDASIDDDDVEDDYRRAVAEYERRWSESGWAMRLVQLMLVKQPIKKKVWRAMTPHGLHRTAQSASHGFSSGQQQLFSLCRVLMRRRRVIVLDEATANVDLATDREMQRIIRSEFSDCTVLTIAHRLETIMDCDRIVVMDRGRIAEVGRPQDLINAGGHFAKLVRANDFGS</sequence>
<dbReference type="SMART" id="SM00382">
    <property type="entry name" value="AAA"/>
    <property type="match status" value="1"/>
</dbReference>
<dbReference type="OrthoDB" id="6500128at2759"/>
<dbReference type="PANTHER" id="PTHR24223">
    <property type="entry name" value="ATP-BINDING CASSETTE SUB-FAMILY C"/>
    <property type="match status" value="1"/>
</dbReference>
<dbReference type="InterPro" id="IPR003439">
    <property type="entry name" value="ABC_transporter-like_ATP-bd"/>
</dbReference>
<dbReference type="SUPFAM" id="SSF52540">
    <property type="entry name" value="P-loop containing nucleoside triphosphate hydrolases"/>
    <property type="match status" value="1"/>
</dbReference>
<feature type="domain" description="ABC transporter" evidence="5">
    <location>
        <begin position="119"/>
        <end position="411"/>
    </location>
</feature>
<dbReference type="PANTHER" id="PTHR24223:SF456">
    <property type="entry name" value="MULTIDRUG RESISTANCE-ASSOCIATED PROTEIN LETHAL(2)03659"/>
    <property type="match status" value="1"/>
</dbReference>
<dbReference type="InterPro" id="IPR050173">
    <property type="entry name" value="ABC_transporter_C-like"/>
</dbReference>
<comment type="subcellular location">
    <subcellularLocation>
        <location evidence="1">Membrane</location>
        <topology evidence="1">Multi-pass membrane protein</topology>
    </subcellularLocation>
</comment>
<proteinExistence type="inferred from homology"/>
<dbReference type="GO" id="GO:0016020">
    <property type="term" value="C:membrane"/>
    <property type="evidence" value="ECO:0007669"/>
    <property type="project" value="UniProtKB-SubCell"/>
</dbReference>
<dbReference type="PROSITE" id="PS00211">
    <property type="entry name" value="ABC_TRANSPORTER_1"/>
    <property type="match status" value="1"/>
</dbReference>
<dbReference type="EMBL" id="JANBUL010000204">
    <property type="protein sequence ID" value="KAJ2778892.1"/>
    <property type="molecule type" value="Genomic_DNA"/>
</dbReference>
<dbReference type="GO" id="GO:0016887">
    <property type="term" value="F:ATP hydrolysis activity"/>
    <property type="evidence" value="ECO:0007669"/>
    <property type="project" value="InterPro"/>
</dbReference>
<protein>
    <recommendedName>
        <fullName evidence="5">ABC transporter domain-containing protein</fullName>
    </recommendedName>
</protein>
<dbReference type="InterPro" id="IPR003593">
    <property type="entry name" value="AAA+_ATPase"/>
</dbReference>
<evidence type="ECO:0000256" key="3">
    <source>
        <dbReference type="ARBA" id="ARBA00022741"/>
    </source>
</evidence>
<dbReference type="AlphaFoldDB" id="A0A9W8LF02"/>
<gene>
    <name evidence="6" type="ORF">H4R18_004319</name>
</gene>
<dbReference type="Pfam" id="PF00005">
    <property type="entry name" value="ABC_tran"/>
    <property type="match status" value="1"/>
</dbReference>
<dbReference type="InterPro" id="IPR027417">
    <property type="entry name" value="P-loop_NTPase"/>
</dbReference>
<dbReference type="Proteomes" id="UP001140217">
    <property type="component" value="Unassembled WGS sequence"/>
</dbReference>
<reference evidence="6" key="1">
    <citation type="submission" date="2022-07" db="EMBL/GenBank/DDBJ databases">
        <title>Phylogenomic reconstructions and comparative analyses of Kickxellomycotina fungi.</title>
        <authorList>
            <person name="Reynolds N.K."/>
            <person name="Stajich J.E."/>
            <person name="Barry K."/>
            <person name="Grigoriev I.V."/>
            <person name="Crous P."/>
            <person name="Smith M.E."/>
        </authorList>
    </citation>
    <scope>NUCLEOTIDE SEQUENCE</scope>
    <source>
        <strain evidence="6">NBRC 105414</strain>
    </source>
</reference>
<dbReference type="CDD" id="cd03244">
    <property type="entry name" value="ABCC_MRP_domain2"/>
    <property type="match status" value="1"/>
</dbReference>
<dbReference type="GO" id="GO:0005524">
    <property type="term" value="F:ATP binding"/>
    <property type="evidence" value="ECO:0007669"/>
    <property type="project" value="UniProtKB-KW"/>
</dbReference>
<evidence type="ECO:0000313" key="7">
    <source>
        <dbReference type="Proteomes" id="UP001140217"/>
    </source>
</evidence>
<evidence type="ECO:0000256" key="4">
    <source>
        <dbReference type="ARBA" id="ARBA00022840"/>
    </source>
</evidence>
<keyword evidence="3" id="KW-0547">Nucleotide-binding</keyword>
<dbReference type="Gene3D" id="3.40.50.300">
    <property type="entry name" value="P-loop containing nucleotide triphosphate hydrolases"/>
    <property type="match status" value="1"/>
</dbReference>
<keyword evidence="4" id="KW-0067">ATP-binding</keyword>
<evidence type="ECO:0000313" key="6">
    <source>
        <dbReference type="EMBL" id="KAJ2778892.1"/>
    </source>
</evidence>
<dbReference type="GO" id="GO:0042626">
    <property type="term" value="F:ATPase-coupled transmembrane transporter activity"/>
    <property type="evidence" value="ECO:0007669"/>
    <property type="project" value="TreeGrafter"/>
</dbReference>
<accession>A0A9W8LF02</accession>
<dbReference type="InterPro" id="IPR017871">
    <property type="entry name" value="ABC_transporter-like_CS"/>
</dbReference>
<organism evidence="6 7">
    <name type="scientific">Coemansia javaensis</name>
    <dbReference type="NCBI Taxonomy" id="2761396"/>
    <lineage>
        <taxon>Eukaryota</taxon>
        <taxon>Fungi</taxon>
        <taxon>Fungi incertae sedis</taxon>
        <taxon>Zoopagomycota</taxon>
        <taxon>Kickxellomycotina</taxon>
        <taxon>Kickxellomycetes</taxon>
        <taxon>Kickxellales</taxon>
        <taxon>Kickxellaceae</taxon>
        <taxon>Coemansia</taxon>
    </lineage>
</organism>
<evidence type="ECO:0000256" key="2">
    <source>
        <dbReference type="ARBA" id="ARBA00009726"/>
    </source>
</evidence>
<name>A0A9W8LF02_9FUNG</name>
<comment type="similarity">
    <text evidence="2">Belongs to the ABC transporter superfamily. ABCC family. Conjugate transporter (TC 3.A.1.208) subfamily.</text>
</comment>
<keyword evidence="7" id="KW-1185">Reference proteome</keyword>